<evidence type="ECO:0000256" key="1">
    <source>
        <dbReference type="SAM" id="MobiDB-lite"/>
    </source>
</evidence>
<dbReference type="GO" id="GO:0005829">
    <property type="term" value="C:cytosol"/>
    <property type="evidence" value="ECO:0007669"/>
    <property type="project" value="TreeGrafter"/>
</dbReference>
<comment type="caution">
    <text evidence="2">The sequence shown here is derived from an EMBL/GenBank/DDBJ whole genome shotgun (WGS) entry which is preliminary data.</text>
</comment>
<dbReference type="InterPro" id="IPR050625">
    <property type="entry name" value="ParA/MinD_ATPase"/>
</dbReference>
<dbReference type="SUPFAM" id="SSF52540">
    <property type="entry name" value="P-loop containing nucleoside triphosphate hydrolases"/>
    <property type="match status" value="1"/>
</dbReference>
<dbReference type="GO" id="GO:0016887">
    <property type="term" value="F:ATP hydrolysis activity"/>
    <property type="evidence" value="ECO:0007669"/>
    <property type="project" value="TreeGrafter"/>
</dbReference>
<dbReference type="RefSeq" id="WP_151150921.1">
    <property type="nucleotide sequence ID" value="NZ_WAIE01000003.1"/>
</dbReference>
<dbReference type="EMBL" id="WAIE01000003">
    <property type="protein sequence ID" value="KAB1441829.1"/>
    <property type="molecule type" value="Genomic_DNA"/>
</dbReference>
<dbReference type="PANTHER" id="PTHR43384">
    <property type="entry name" value="SEPTUM SITE-DETERMINING PROTEIN MIND HOMOLOG, CHLOROPLASTIC-RELATED"/>
    <property type="match status" value="1"/>
</dbReference>
<evidence type="ECO:0000313" key="2">
    <source>
        <dbReference type="EMBL" id="KAB1441829.1"/>
    </source>
</evidence>
<evidence type="ECO:0000313" key="3">
    <source>
        <dbReference type="Proteomes" id="UP000438699"/>
    </source>
</evidence>
<protein>
    <submittedName>
        <fullName evidence="2">Histidine kinase</fullName>
    </submittedName>
</protein>
<dbReference type="InterPro" id="IPR027417">
    <property type="entry name" value="P-loop_NTPase"/>
</dbReference>
<proteinExistence type="predicted"/>
<accession>A0A6N6N426</accession>
<gene>
    <name evidence="2" type="ORF">F8A88_09595</name>
</gene>
<keyword evidence="2" id="KW-0418">Kinase</keyword>
<dbReference type="Proteomes" id="UP000438699">
    <property type="component" value="Unassembled WGS sequence"/>
</dbReference>
<reference evidence="2 3" key="1">
    <citation type="journal article" date="2017" name="Int. J. Syst. Evol. Microbiol.">
        <title>Desulfovibrio senegalensis sp. nov., a mesophilic sulfate reducer isolated from marine sediment.</title>
        <authorList>
            <person name="Thioye A."/>
            <person name="Gam Z.B.A."/>
            <person name="Mbengue M."/>
            <person name="Cayol J.L."/>
            <person name="Joseph-Bartoli M."/>
            <person name="Toure-Kane C."/>
            <person name="Labat M."/>
        </authorList>
    </citation>
    <scope>NUCLEOTIDE SEQUENCE [LARGE SCALE GENOMIC DNA]</scope>
    <source>
        <strain evidence="2 3">DSM 101509</strain>
    </source>
</reference>
<name>A0A6N6N426_9BACT</name>
<organism evidence="2 3">
    <name type="scientific">Pseudodesulfovibrio senegalensis</name>
    <dbReference type="NCBI Taxonomy" id="1721087"/>
    <lineage>
        <taxon>Bacteria</taxon>
        <taxon>Pseudomonadati</taxon>
        <taxon>Thermodesulfobacteriota</taxon>
        <taxon>Desulfovibrionia</taxon>
        <taxon>Desulfovibrionales</taxon>
        <taxon>Desulfovibrionaceae</taxon>
    </lineage>
</organism>
<dbReference type="GO" id="GO:0005524">
    <property type="term" value="F:ATP binding"/>
    <property type="evidence" value="ECO:0007669"/>
    <property type="project" value="TreeGrafter"/>
</dbReference>
<dbReference type="Gene3D" id="3.40.50.300">
    <property type="entry name" value="P-loop containing nucleotide triphosphate hydrolases"/>
    <property type="match status" value="1"/>
</dbReference>
<feature type="region of interest" description="Disordered" evidence="1">
    <location>
        <begin position="382"/>
        <end position="402"/>
    </location>
</feature>
<dbReference type="AlphaFoldDB" id="A0A6N6N426"/>
<dbReference type="GO" id="GO:0009898">
    <property type="term" value="C:cytoplasmic side of plasma membrane"/>
    <property type="evidence" value="ECO:0007669"/>
    <property type="project" value="TreeGrafter"/>
</dbReference>
<dbReference type="OrthoDB" id="9768734at2"/>
<keyword evidence="2" id="KW-0808">Transferase</keyword>
<sequence length="402" mass="43562">MDSRIIPVTLALADPEQQKHMQAMIESMPAVRLQPEDAETMGVLVYEPGPSVNEDLPHILQALESGQAEDVYLAGAAPDPDLLIRAMRHGIREFLRYPVAQDDFRAALMRTAMRANLESDGSRGRIVTVLGAKPGMGVTTMAVNLAVAANRAAPGSVALLDLRQPAGDAPLFLDLAPEYTWGDLVGDITRLDATYLRSVMAEHESGLHVLPAPQDATLPDDHELYMILEHLRQAYDLVVVDASISEMDELPKEVELADSLLLVTELGMPALSRTARVLKRLRSLDPDAQRRVRLVVNRHLPDSGVDVGEAEAVLDTNVAWAVPHDYPAALSAMNQGVPMVDAAPRSAASRMLERMAAELAPNADAPRKQAFSLRGLVDRVLRRGGDTATAPERTPETVRAGS</sequence>
<keyword evidence="3" id="KW-1185">Reference proteome</keyword>
<dbReference type="GO" id="GO:0051782">
    <property type="term" value="P:negative regulation of cell division"/>
    <property type="evidence" value="ECO:0007669"/>
    <property type="project" value="TreeGrafter"/>
</dbReference>
<dbReference type="PANTHER" id="PTHR43384:SF13">
    <property type="entry name" value="SLR0110 PROTEIN"/>
    <property type="match status" value="1"/>
</dbReference>
<dbReference type="GO" id="GO:0016301">
    <property type="term" value="F:kinase activity"/>
    <property type="evidence" value="ECO:0007669"/>
    <property type="project" value="UniProtKB-KW"/>
</dbReference>